<protein>
    <submittedName>
        <fullName evidence="2">Uncharacterized protein</fullName>
    </submittedName>
</protein>
<reference evidence="2" key="1">
    <citation type="submission" date="2020-01" db="EMBL/GenBank/DDBJ databases">
        <title>Genome Sequencing of Three Apophysomyces-Like Fungal Strains Confirms a Novel Fungal Genus in the Mucoromycota with divergent Burkholderia-like Endosymbiotic Bacteria.</title>
        <authorList>
            <person name="Stajich J.E."/>
            <person name="Macias A.M."/>
            <person name="Carter-House D."/>
            <person name="Lovett B."/>
            <person name="Kasson L.R."/>
            <person name="Berry K."/>
            <person name="Grigoriev I."/>
            <person name="Chang Y."/>
            <person name="Spatafora J."/>
            <person name="Kasson M.T."/>
        </authorList>
    </citation>
    <scope>NUCLEOTIDE SEQUENCE</scope>
    <source>
        <strain evidence="2">NRRL A-21654</strain>
    </source>
</reference>
<dbReference type="Proteomes" id="UP000605846">
    <property type="component" value="Unassembled WGS sequence"/>
</dbReference>
<evidence type="ECO:0000313" key="2">
    <source>
        <dbReference type="EMBL" id="KAF7731695.1"/>
    </source>
</evidence>
<comment type="caution">
    <text evidence="2">The sequence shown here is derived from an EMBL/GenBank/DDBJ whole genome shotgun (WGS) entry which is preliminary data.</text>
</comment>
<accession>A0A8H7ET71</accession>
<feature type="region of interest" description="Disordered" evidence="1">
    <location>
        <begin position="114"/>
        <end position="135"/>
    </location>
</feature>
<dbReference type="AlphaFoldDB" id="A0A8H7ET71"/>
<name>A0A8H7ET71_9FUNG</name>
<dbReference type="EMBL" id="JABAYA010000008">
    <property type="protein sequence ID" value="KAF7731695.1"/>
    <property type="molecule type" value="Genomic_DNA"/>
</dbReference>
<sequence>MYSPIQQEFNLESTDQFSPPSMTTLGTPHTTVGAVPVARNNRMNPYQIHQRHNSFGAVSIAMSPPTSTAAAGGRAIPFTEQNAQNWFGTSLDSTGSSFGQSPIFVGRDMIISPSTSTGHLDAYAGTEDDESQQRK</sequence>
<organism evidence="2 3">
    <name type="scientific">Apophysomyces ossiformis</name>
    <dbReference type="NCBI Taxonomy" id="679940"/>
    <lineage>
        <taxon>Eukaryota</taxon>
        <taxon>Fungi</taxon>
        <taxon>Fungi incertae sedis</taxon>
        <taxon>Mucoromycota</taxon>
        <taxon>Mucoromycotina</taxon>
        <taxon>Mucoromycetes</taxon>
        <taxon>Mucorales</taxon>
        <taxon>Mucorineae</taxon>
        <taxon>Mucoraceae</taxon>
        <taxon>Apophysomyces</taxon>
    </lineage>
</organism>
<evidence type="ECO:0000313" key="3">
    <source>
        <dbReference type="Proteomes" id="UP000605846"/>
    </source>
</evidence>
<feature type="region of interest" description="Disordered" evidence="1">
    <location>
        <begin position="1"/>
        <end position="26"/>
    </location>
</feature>
<proteinExistence type="predicted"/>
<feature type="compositionally biased region" description="Acidic residues" evidence="1">
    <location>
        <begin position="126"/>
        <end position="135"/>
    </location>
</feature>
<evidence type="ECO:0000256" key="1">
    <source>
        <dbReference type="SAM" id="MobiDB-lite"/>
    </source>
</evidence>
<dbReference type="OrthoDB" id="690068at2759"/>
<gene>
    <name evidence="2" type="ORF">EC973_008866</name>
</gene>
<keyword evidence="3" id="KW-1185">Reference proteome</keyword>